<evidence type="ECO:0000313" key="1">
    <source>
        <dbReference type="EMBL" id="GEU51426.1"/>
    </source>
</evidence>
<protein>
    <submittedName>
        <fullName evidence="1">Reverse transcriptase domain, reverse transcriptase zinc-binding domain protein</fullName>
    </submittedName>
</protein>
<dbReference type="GO" id="GO:0003964">
    <property type="term" value="F:RNA-directed DNA polymerase activity"/>
    <property type="evidence" value="ECO:0007669"/>
    <property type="project" value="UniProtKB-KW"/>
</dbReference>
<name>A0A6L2KQ41_TANCI</name>
<proteinExistence type="predicted"/>
<dbReference type="EMBL" id="BKCJ010002864">
    <property type="protein sequence ID" value="GEU51426.1"/>
    <property type="molecule type" value="Genomic_DNA"/>
</dbReference>
<keyword evidence="1" id="KW-0548">Nucleotidyltransferase</keyword>
<sequence>MNSLDLMQKARDEWEVEGDENSKFFYGLINSRRKYQSIHARTFILINGSPTSEFSLKRDLRQGDPLSHFLFIIVMEGLHMALNNGIASNMFHGVRIVKLSPWLHVLVMKQARLSGWKANLLSIGGRLTLIKSVIESLGICYFSIFKAPEMVIKSLESLRANFFWGSHESSKKLSWVKWSNTLASFDKGGLGVGSLSAFNKALLLKWRWRLFNFLNSLWVQVIKAFHGNEACVDLGGCQTSGTWAKIMGTINHLYSSSVVPLNSIRFKIRDGSSIRFWKDTWLGNDPLYIKYNRLFHLENNKDCFISQRILNGL</sequence>
<gene>
    <name evidence="1" type="ORF">Tci_023404</name>
</gene>
<dbReference type="PANTHER" id="PTHR33116">
    <property type="entry name" value="REVERSE TRANSCRIPTASE ZINC-BINDING DOMAIN-CONTAINING PROTEIN-RELATED-RELATED"/>
    <property type="match status" value="1"/>
</dbReference>
<keyword evidence="1" id="KW-0695">RNA-directed DNA polymerase</keyword>
<dbReference type="PANTHER" id="PTHR33116:SF78">
    <property type="entry name" value="OS12G0587133 PROTEIN"/>
    <property type="match status" value="1"/>
</dbReference>
<accession>A0A6L2KQ41</accession>
<organism evidence="1">
    <name type="scientific">Tanacetum cinerariifolium</name>
    <name type="common">Dalmatian daisy</name>
    <name type="synonym">Chrysanthemum cinerariifolium</name>
    <dbReference type="NCBI Taxonomy" id="118510"/>
    <lineage>
        <taxon>Eukaryota</taxon>
        <taxon>Viridiplantae</taxon>
        <taxon>Streptophyta</taxon>
        <taxon>Embryophyta</taxon>
        <taxon>Tracheophyta</taxon>
        <taxon>Spermatophyta</taxon>
        <taxon>Magnoliopsida</taxon>
        <taxon>eudicotyledons</taxon>
        <taxon>Gunneridae</taxon>
        <taxon>Pentapetalae</taxon>
        <taxon>asterids</taxon>
        <taxon>campanulids</taxon>
        <taxon>Asterales</taxon>
        <taxon>Asteraceae</taxon>
        <taxon>Asteroideae</taxon>
        <taxon>Anthemideae</taxon>
        <taxon>Anthemidinae</taxon>
        <taxon>Tanacetum</taxon>
    </lineage>
</organism>
<keyword evidence="1" id="KW-0808">Transferase</keyword>
<reference evidence="1" key="1">
    <citation type="journal article" date="2019" name="Sci. Rep.">
        <title>Draft genome of Tanacetum cinerariifolium, the natural source of mosquito coil.</title>
        <authorList>
            <person name="Yamashiro T."/>
            <person name="Shiraishi A."/>
            <person name="Satake H."/>
            <person name="Nakayama K."/>
        </authorList>
    </citation>
    <scope>NUCLEOTIDE SEQUENCE</scope>
</reference>
<dbReference type="AlphaFoldDB" id="A0A6L2KQ41"/>
<comment type="caution">
    <text evidence="1">The sequence shown here is derived from an EMBL/GenBank/DDBJ whole genome shotgun (WGS) entry which is preliminary data.</text>
</comment>